<accession>M2B1U2</accession>
<evidence type="ECO:0000313" key="2">
    <source>
        <dbReference type="Proteomes" id="UP000011529"/>
    </source>
</evidence>
<protein>
    <submittedName>
        <fullName evidence="1">Secreted protein</fullName>
    </submittedName>
</protein>
<reference evidence="1" key="1">
    <citation type="submission" date="2012-11" db="EMBL/GenBank/DDBJ databases">
        <title>Permanent draft genomes of Rhodopirellula europaea strain SH398 and 6C.</title>
        <authorList>
            <person name="Richter M."/>
            <person name="Richter-Heitmann T."/>
            <person name="Frank C."/>
            <person name="Harder J."/>
            <person name="Glockner F.O."/>
        </authorList>
    </citation>
    <scope>NUCLEOTIDE SEQUENCE</scope>
    <source>
        <strain evidence="1">6C</strain>
    </source>
</reference>
<dbReference type="Proteomes" id="UP000011529">
    <property type="component" value="Unassembled WGS sequence"/>
</dbReference>
<dbReference type="PATRIC" id="fig|1263867.3.peg.446"/>
<organism evidence="1 2">
    <name type="scientific">Rhodopirellula europaea 6C</name>
    <dbReference type="NCBI Taxonomy" id="1263867"/>
    <lineage>
        <taxon>Bacteria</taxon>
        <taxon>Pseudomonadati</taxon>
        <taxon>Planctomycetota</taxon>
        <taxon>Planctomycetia</taxon>
        <taxon>Pirellulales</taxon>
        <taxon>Pirellulaceae</taxon>
        <taxon>Rhodopirellula</taxon>
    </lineage>
</organism>
<name>M2B1U2_9BACT</name>
<dbReference type="AlphaFoldDB" id="M2B1U2"/>
<keyword evidence="2" id="KW-1185">Reference proteome</keyword>
<sequence length="41" mass="4254">MGVIGLVFILAFCYGQGTSALFTMAAERICPIGYSDCSGCS</sequence>
<comment type="caution">
    <text evidence="1">The sequence shown here is derived from an EMBL/GenBank/DDBJ whole genome shotgun (WGS) entry which is preliminary data.</text>
</comment>
<proteinExistence type="predicted"/>
<reference evidence="1" key="2">
    <citation type="journal article" date="2013" name="Mar. Genomics">
        <title>Expression of sulfatases in Rhodopirellula baltica and the diversity of sulfatases in the genus Rhodopirellula.</title>
        <authorList>
            <person name="Wegner C.E."/>
            <person name="Richter-Heitmann T."/>
            <person name="Klindworth A."/>
            <person name="Klockow C."/>
            <person name="Richter M."/>
            <person name="Achstetter T."/>
            <person name="Glockner F.O."/>
            <person name="Harder J."/>
        </authorList>
    </citation>
    <scope>NUCLEOTIDE SEQUENCE [LARGE SCALE GENOMIC DNA]</scope>
    <source>
        <strain evidence="1">6C</strain>
    </source>
</reference>
<dbReference type="EMBL" id="ANMO01000024">
    <property type="protein sequence ID" value="EMB18872.1"/>
    <property type="molecule type" value="Genomic_DNA"/>
</dbReference>
<gene>
    <name evidence="1" type="ORF">RE6C_00412</name>
</gene>
<evidence type="ECO:0000313" key="1">
    <source>
        <dbReference type="EMBL" id="EMB18872.1"/>
    </source>
</evidence>